<dbReference type="EMBL" id="CP020370">
    <property type="protein sequence ID" value="AUB79789.1"/>
    <property type="molecule type" value="Genomic_DNA"/>
</dbReference>
<dbReference type="RefSeq" id="WP_418219901.1">
    <property type="nucleotide sequence ID" value="NZ_CP020370.1"/>
</dbReference>
<name>A0A2K8U2Z8_9GAMM</name>
<protein>
    <submittedName>
        <fullName evidence="1">Uncharacterized protein</fullName>
    </submittedName>
</protein>
<reference evidence="1" key="1">
    <citation type="submission" date="2017-03" db="EMBL/GenBank/DDBJ databases">
        <title>Complete genome sequence of Candidatus 'Thiodictyon syntrophicum' sp. nov. strain Cad16T, a photolithoautotroph purple sulfur bacterium isolated from an alpine meromictic lake.</title>
        <authorList>
            <person name="Luedin S.M."/>
            <person name="Pothier J.F."/>
            <person name="Danza F."/>
            <person name="Storelli N."/>
            <person name="Wittwer M."/>
            <person name="Tonolla M."/>
        </authorList>
    </citation>
    <scope>NUCLEOTIDE SEQUENCE [LARGE SCALE GENOMIC DNA]</scope>
    <source>
        <strain evidence="1">Cad16T</strain>
    </source>
</reference>
<evidence type="ECO:0000313" key="2">
    <source>
        <dbReference type="Proteomes" id="UP000232638"/>
    </source>
</evidence>
<accession>A0A2K8U2Z8</accession>
<dbReference type="KEGG" id="tsy:THSYN_01645"/>
<evidence type="ECO:0000313" key="1">
    <source>
        <dbReference type="EMBL" id="AUB79789.1"/>
    </source>
</evidence>
<keyword evidence="2" id="KW-1185">Reference proteome</keyword>
<organism evidence="1 2">
    <name type="scientific">Candidatus Thiodictyon syntrophicum</name>
    <dbReference type="NCBI Taxonomy" id="1166950"/>
    <lineage>
        <taxon>Bacteria</taxon>
        <taxon>Pseudomonadati</taxon>
        <taxon>Pseudomonadota</taxon>
        <taxon>Gammaproteobacteria</taxon>
        <taxon>Chromatiales</taxon>
        <taxon>Chromatiaceae</taxon>
        <taxon>Thiodictyon</taxon>
    </lineage>
</organism>
<dbReference type="Proteomes" id="UP000232638">
    <property type="component" value="Chromosome"/>
</dbReference>
<sequence length="63" mass="7260">MRRYPVGSFPEHPLCPSLAALSLTAPLIEQIADRAWERVWLEDFRPTRFGRRLWVCPVGQPVA</sequence>
<proteinExistence type="predicted"/>
<gene>
    <name evidence="1" type="ORF">THSYN_01645</name>
</gene>
<dbReference type="AlphaFoldDB" id="A0A2K8U2Z8"/>
<dbReference type="Pfam" id="PF06325">
    <property type="entry name" value="PrmA"/>
    <property type="match status" value="1"/>
</dbReference>